<dbReference type="GO" id="GO:0016887">
    <property type="term" value="F:ATP hydrolysis activity"/>
    <property type="evidence" value="ECO:0007669"/>
    <property type="project" value="InterPro"/>
</dbReference>
<dbReference type="Pfam" id="PF00005">
    <property type="entry name" value="ABC_tran"/>
    <property type="match status" value="1"/>
</dbReference>
<comment type="caution">
    <text evidence="27">The sequence shown here is derived from an EMBL/GenBank/DDBJ whole genome shotgun (WGS) entry which is preliminary data.</text>
</comment>
<dbReference type="GO" id="GO:0006260">
    <property type="term" value="P:DNA replication"/>
    <property type="evidence" value="ECO:0007669"/>
    <property type="project" value="UniProtKB-KW"/>
</dbReference>
<dbReference type="InterPro" id="IPR013953">
    <property type="entry name" value="FACT_SPT16_M"/>
</dbReference>
<dbReference type="Gene3D" id="2.30.29.30">
    <property type="entry name" value="Pleckstrin-homology domain (PH domain)/Phosphotyrosine-binding domain (PTB)"/>
    <property type="match status" value="1"/>
</dbReference>
<dbReference type="GO" id="GO:0005694">
    <property type="term" value="C:chromosome"/>
    <property type="evidence" value="ECO:0007669"/>
    <property type="project" value="UniProtKB-SubCell"/>
</dbReference>
<dbReference type="InterPro" id="IPR056595">
    <property type="entry name" value="Fact-SPT16_PH"/>
</dbReference>
<evidence type="ECO:0000256" key="8">
    <source>
        <dbReference type="ARBA" id="ARBA00022692"/>
    </source>
</evidence>
<dbReference type="Pfam" id="PF08512">
    <property type="entry name" value="Rttp106-like_middle"/>
    <property type="match status" value="1"/>
</dbReference>
<protein>
    <submittedName>
        <fullName evidence="27">ATP-binding cassette sub-family A member 3</fullName>
    </submittedName>
</protein>
<keyword evidence="17" id="KW-0805">Transcription regulation</keyword>
<evidence type="ECO:0000256" key="15">
    <source>
        <dbReference type="ARBA" id="ARBA00022840"/>
    </source>
</evidence>
<dbReference type="InterPro" id="IPR011765">
    <property type="entry name" value="Pept_M16_N"/>
</dbReference>
<evidence type="ECO:0000256" key="20">
    <source>
        <dbReference type="ARBA" id="ARBA00023136"/>
    </source>
</evidence>
<dbReference type="SMART" id="SM01286">
    <property type="entry name" value="SPT16"/>
    <property type="match status" value="1"/>
</dbReference>
<dbReference type="PROSITE" id="PS00211">
    <property type="entry name" value="ABC_TRANSPORTER_1"/>
    <property type="match status" value="1"/>
</dbReference>
<evidence type="ECO:0000256" key="2">
    <source>
        <dbReference type="ARBA" id="ARBA00004141"/>
    </source>
</evidence>
<evidence type="ECO:0000256" key="1">
    <source>
        <dbReference type="ARBA" id="ARBA00004123"/>
    </source>
</evidence>
<dbReference type="SMART" id="SM01287">
    <property type="entry name" value="Rtt106"/>
    <property type="match status" value="1"/>
</dbReference>
<evidence type="ECO:0000256" key="14">
    <source>
        <dbReference type="ARBA" id="ARBA00022833"/>
    </source>
</evidence>
<name>A0A498LJ54_LABRO</name>
<dbReference type="GO" id="GO:0005634">
    <property type="term" value="C:nucleus"/>
    <property type="evidence" value="ECO:0007669"/>
    <property type="project" value="UniProtKB-SubCell"/>
</dbReference>
<keyword evidence="15 27" id="KW-0067">ATP-binding</keyword>
<dbReference type="InterPro" id="IPR013525">
    <property type="entry name" value="ABC2_TM"/>
</dbReference>
<dbReference type="InterPro" id="IPR003439">
    <property type="entry name" value="ABC_transporter-like_ATP-bd"/>
</dbReference>
<dbReference type="SMART" id="SM00382">
    <property type="entry name" value="AAA"/>
    <property type="match status" value="1"/>
</dbReference>
<dbReference type="InterPro" id="IPR017871">
    <property type="entry name" value="ABC_transporter-like_CS"/>
</dbReference>
<feature type="transmembrane region" description="Helical" evidence="25">
    <location>
        <begin position="1632"/>
        <end position="1651"/>
    </location>
</feature>
<feature type="compositionally biased region" description="Polar residues" evidence="24">
    <location>
        <begin position="1"/>
        <end position="11"/>
    </location>
</feature>
<evidence type="ECO:0000256" key="4">
    <source>
        <dbReference type="ARBA" id="ARBA00007261"/>
    </source>
</evidence>
<dbReference type="GO" id="GO:0016020">
    <property type="term" value="C:membrane"/>
    <property type="evidence" value="ECO:0007669"/>
    <property type="project" value="UniProtKB-SubCell"/>
</dbReference>
<accession>A0A498LJ54</accession>
<evidence type="ECO:0000256" key="21">
    <source>
        <dbReference type="ARBA" id="ARBA00023163"/>
    </source>
</evidence>
<evidence type="ECO:0000256" key="16">
    <source>
        <dbReference type="ARBA" id="ARBA00022989"/>
    </source>
</evidence>
<dbReference type="GO" id="GO:0005737">
    <property type="term" value="C:cytoplasm"/>
    <property type="evidence" value="ECO:0007669"/>
    <property type="project" value="UniProtKB-ARBA"/>
</dbReference>
<evidence type="ECO:0000256" key="22">
    <source>
        <dbReference type="ARBA" id="ARBA00023204"/>
    </source>
</evidence>
<evidence type="ECO:0000256" key="17">
    <source>
        <dbReference type="ARBA" id="ARBA00023015"/>
    </source>
</evidence>
<dbReference type="Pfam" id="PF16187">
    <property type="entry name" value="Peptidase_M16_M"/>
    <property type="match status" value="1"/>
</dbReference>
<feature type="region of interest" description="Disordered" evidence="24">
    <location>
        <begin position="1"/>
        <end position="63"/>
    </location>
</feature>
<dbReference type="GO" id="GO:0005524">
    <property type="term" value="F:ATP binding"/>
    <property type="evidence" value="ECO:0007669"/>
    <property type="project" value="UniProtKB-KW"/>
</dbReference>
<dbReference type="Gene3D" id="3.30.830.10">
    <property type="entry name" value="Metalloenzyme, LuxS/M16 peptidase-like"/>
    <property type="match status" value="4"/>
</dbReference>
<dbReference type="InterPro" id="IPR001431">
    <property type="entry name" value="Pept_M16_Zn_BS"/>
</dbReference>
<dbReference type="EMBL" id="QBIY01013346">
    <property type="protein sequence ID" value="RXN07533.1"/>
    <property type="molecule type" value="Genomic_DNA"/>
</dbReference>
<dbReference type="FunFam" id="3.40.50.300:FF:000465">
    <property type="entry name" value="ATP-binding cassette, sub-family A (ABC1), member 3"/>
    <property type="match status" value="1"/>
</dbReference>
<feature type="compositionally biased region" description="Polar residues" evidence="24">
    <location>
        <begin position="100"/>
        <end position="110"/>
    </location>
</feature>
<proteinExistence type="evidence at protein level"/>
<feature type="region of interest" description="Disordered" evidence="24">
    <location>
        <begin position="80"/>
        <end position="110"/>
    </location>
</feature>
<organism evidence="27 28">
    <name type="scientific">Labeo rohita</name>
    <name type="common">Indian major carp</name>
    <name type="synonym">Cyprinus rohita</name>
    <dbReference type="NCBI Taxonomy" id="84645"/>
    <lineage>
        <taxon>Eukaryota</taxon>
        <taxon>Metazoa</taxon>
        <taxon>Chordata</taxon>
        <taxon>Craniata</taxon>
        <taxon>Vertebrata</taxon>
        <taxon>Euteleostomi</taxon>
        <taxon>Actinopterygii</taxon>
        <taxon>Neopterygii</taxon>
        <taxon>Teleostei</taxon>
        <taxon>Ostariophysi</taxon>
        <taxon>Cypriniformes</taxon>
        <taxon>Cyprinidae</taxon>
        <taxon>Labeoninae</taxon>
        <taxon>Labeonini</taxon>
        <taxon>Labeo</taxon>
    </lineage>
</organism>
<dbReference type="PANTHER" id="PTHR43690">
    <property type="entry name" value="NARDILYSIN"/>
    <property type="match status" value="1"/>
</dbReference>
<dbReference type="STRING" id="84645.A0A498LJ54"/>
<keyword evidence="8 25" id="KW-0812">Transmembrane</keyword>
<dbReference type="Gene3D" id="3.40.50.300">
    <property type="entry name" value="P-loop containing nucleotide triphosphate hydrolases"/>
    <property type="match status" value="1"/>
</dbReference>
<keyword evidence="12" id="KW-0227">DNA damage</keyword>
<dbReference type="Pfam" id="PF05193">
    <property type="entry name" value="Peptidase_M16_C"/>
    <property type="match status" value="1"/>
</dbReference>
<comment type="similarity">
    <text evidence="5">Belongs to the peptidase M24 family. SPT16 subfamily.</text>
</comment>
<dbReference type="InterPro" id="IPR007863">
    <property type="entry name" value="Peptidase_M16_C"/>
</dbReference>
<reference evidence="27 28" key="1">
    <citation type="submission" date="2018-03" db="EMBL/GenBank/DDBJ databases">
        <title>Draft genome sequence of Rohu Carp (Labeo rohita).</title>
        <authorList>
            <person name="Das P."/>
            <person name="Kushwaha B."/>
            <person name="Joshi C.G."/>
            <person name="Kumar D."/>
            <person name="Nagpure N.S."/>
            <person name="Sahoo L."/>
            <person name="Das S.P."/>
            <person name="Bit A."/>
            <person name="Patnaik S."/>
            <person name="Meher P.K."/>
            <person name="Jayasankar P."/>
            <person name="Koringa P.G."/>
            <person name="Patel N.V."/>
            <person name="Hinsu A.T."/>
            <person name="Kumar R."/>
            <person name="Pandey M."/>
            <person name="Agarwal S."/>
            <person name="Srivastava S."/>
            <person name="Singh M."/>
            <person name="Iquebal M.A."/>
            <person name="Jaiswal S."/>
            <person name="Angadi U.B."/>
            <person name="Kumar N."/>
            <person name="Raza M."/>
            <person name="Shah T.M."/>
            <person name="Rai A."/>
            <person name="Jena J.K."/>
        </authorList>
    </citation>
    <scope>NUCLEOTIDE SEQUENCE [LARGE SCALE GENOMIC DNA]</scope>
    <source>
        <strain evidence="27">DASCIFA01</strain>
        <tissue evidence="27">Testis</tissue>
    </source>
</reference>
<dbReference type="PROSITE" id="PS50893">
    <property type="entry name" value="ABC_TRANSPORTER_2"/>
    <property type="match status" value="1"/>
</dbReference>
<evidence type="ECO:0000256" key="6">
    <source>
        <dbReference type="ARBA" id="ARBA00022454"/>
    </source>
</evidence>
<dbReference type="Proteomes" id="UP000290572">
    <property type="component" value="Unassembled WGS sequence"/>
</dbReference>
<keyword evidence="16 25" id="KW-1133">Transmembrane helix</keyword>
<dbReference type="CDD" id="cd03263">
    <property type="entry name" value="ABC_subfamily_A"/>
    <property type="match status" value="1"/>
</dbReference>
<evidence type="ECO:0000256" key="11">
    <source>
        <dbReference type="ARBA" id="ARBA00022741"/>
    </source>
</evidence>
<dbReference type="SUPFAM" id="SSF52540">
    <property type="entry name" value="P-loop containing nucleoside triphosphate hydrolases"/>
    <property type="match status" value="1"/>
</dbReference>
<comment type="subcellular location">
    <subcellularLocation>
        <location evidence="3">Chromosome</location>
    </subcellularLocation>
    <subcellularLocation>
        <location evidence="2">Membrane</location>
        <topology evidence="2">Multi-pass membrane protein</topology>
    </subcellularLocation>
    <subcellularLocation>
        <location evidence="1">Nucleus</location>
    </subcellularLocation>
</comment>
<evidence type="ECO:0000256" key="9">
    <source>
        <dbReference type="ARBA" id="ARBA00022705"/>
    </source>
</evidence>
<keyword evidence="10" id="KW-0479">Metal-binding</keyword>
<evidence type="ECO:0000256" key="3">
    <source>
        <dbReference type="ARBA" id="ARBA00004286"/>
    </source>
</evidence>
<keyword evidence="20 25" id="KW-0472">Membrane</keyword>
<dbReference type="Gene3D" id="2.30.29.150">
    <property type="match status" value="2"/>
</dbReference>
<keyword evidence="6" id="KW-0158">Chromosome</keyword>
<feature type="region of interest" description="Disordered" evidence="24">
    <location>
        <begin position="935"/>
        <end position="958"/>
    </location>
</feature>
<feature type="transmembrane region" description="Helical" evidence="25">
    <location>
        <begin position="1562"/>
        <end position="1586"/>
    </location>
</feature>
<feature type="transmembrane region" description="Helical" evidence="25">
    <location>
        <begin position="1606"/>
        <end position="1627"/>
    </location>
</feature>
<evidence type="ECO:0000256" key="12">
    <source>
        <dbReference type="ARBA" id="ARBA00022763"/>
    </source>
</evidence>
<keyword evidence="22" id="KW-0234">DNA repair</keyword>
<dbReference type="GO" id="GO:0004222">
    <property type="term" value="F:metalloendopeptidase activity"/>
    <property type="evidence" value="ECO:0007669"/>
    <property type="project" value="InterPro"/>
</dbReference>
<evidence type="ECO:0000256" key="18">
    <source>
        <dbReference type="ARBA" id="ARBA00023049"/>
    </source>
</evidence>
<dbReference type="GO" id="GO:0046872">
    <property type="term" value="F:metal ion binding"/>
    <property type="evidence" value="ECO:0007669"/>
    <property type="project" value="UniProtKB-KW"/>
</dbReference>
<evidence type="ECO:0000313" key="27">
    <source>
        <dbReference type="EMBL" id="RXN07533.1"/>
    </source>
</evidence>
<evidence type="ECO:0000256" key="23">
    <source>
        <dbReference type="ARBA" id="ARBA00023242"/>
    </source>
</evidence>
<dbReference type="FunFam" id="2.30.29.150:FF:000003">
    <property type="entry name" value="FACT complex subunit SPT16"/>
    <property type="match status" value="1"/>
</dbReference>
<dbReference type="Pfam" id="PF00675">
    <property type="entry name" value="Peptidase_M16"/>
    <property type="match status" value="1"/>
</dbReference>
<dbReference type="PROSITE" id="PS00143">
    <property type="entry name" value="INSULINASE"/>
    <property type="match status" value="1"/>
</dbReference>
<evidence type="ECO:0000256" key="10">
    <source>
        <dbReference type="ARBA" id="ARBA00022723"/>
    </source>
</evidence>
<keyword evidence="21" id="KW-0804">Transcription</keyword>
<evidence type="ECO:0000256" key="7">
    <source>
        <dbReference type="ARBA" id="ARBA00022670"/>
    </source>
</evidence>
<evidence type="ECO:0007829" key="29">
    <source>
        <dbReference type="PeptideAtlas" id="A0A498LJ54"/>
    </source>
</evidence>
<feature type="domain" description="ABC transporter" evidence="26">
    <location>
        <begin position="1790"/>
        <end position="2040"/>
    </location>
</feature>
<evidence type="ECO:0000256" key="13">
    <source>
        <dbReference type="ARBA" id="ARBA00022801"/>
    </source>
</evidence>
<dbReference type="InterPro" id="IPR050626">
    <property type="entry name" value="Peptidase_M16"/>
</dbReference>
<dbReference type="InterPro" id="IPR048969">
    <property type="entry name" value="FACT_SPT16_C"/>
</dbReference>
<dbReference type="Pfam" id="PF24824">
    <property type="entry name" value="PH_SPT16"/>
    <property type="match status" value="1"/>
</dbReference>
<dbReference type="InterPro" id="IPR013719">
    <property type="entry name" value="RTT106/SPT16-like_middle_dom"/>
</dbReference>
<evidence type="ECO:0000259" key="26">
    <source>
        <dbReference type="PROSITE" id="PS50893"/>
    </source>
</evidence>
<keyword evidence="13" id="KW-0378">Hydrolase</keyword>
<dbReference type="PANTHER" id="PTHR43690:SF18">
    <property type="entry name" value="INSULIN-DEGRADING ENZYME-RELATED"/>
    <property type="match status" value="1"/>
</dbReference>
<keyword evidence="14" id="KW-0862">Zinc</keyword>
<sequence length="2188" mass="248230">MPQTNKAKTSGGSAGEVSGRESGEPPPAGAEPRVSKPEPDGAGASDQSDPKINKSPSDPKTYRYIELSNGLKALLISDLTQSESNGEPVAEEEEEEGDSRSTNEGSSCANKCSEGVKKSCRSEKQSAAALCISVGSFSDPADLPGLAHFLEHMVFMGSEKYPAENGFDAFLKKHGGSDNASTDCERTIFKFDVQRKYFKEALDRWAQFFICPLMIPDAVDREVEAVDSEYQMAQPLDSNRKEMLFGGLAKAGHPMSKFFWGNAQTLKNEPKEKNINTYERLREFWRRYYSAHYMTLAVQSKVVPVRKMHALTISWALPPQGKHYRVKPLHYISWLIGHEGAGSILSLLRKKCWALALFGGNCESGFDQNTTYSIFSVSISLSDEGFQNFFQVIHIVFQYVKMLQSVGPLQRIYEEIQKIEANAFHYQEQTEPIEFVANICENMQLFPKEDFLCGDQLMFEYNPEASALTLLTPATANILLLSPEHDGLCPLKEKWFGTQYSVEATDFTLITSDCPDTDFPVKIIDNERGRLWFRKDDKFKIPKAYARFQLLTPFIQESPKNLVLFDLFVNTLAHNLAEPAYDAEVAQLEYMLVPGDYGLFIRLKGFNHKLPLLLNLIVDHLADFSATPDVFSMFTEQLKKTYYIILIKPDRLGKDVRLQILEHHRWSVMQKYEAIMADLSVTDLMDFVNRFKAELFVEGLVQGNLTSAESKEFLQYFIEKLQYKPPPAEPPVLFRVVELPQMHHLCKVQSLNKADANSEVTVYYQTGLKNLREHTLMELLVMHMEEPCFDFLRTKETLGSVIKRRLSNCLPCLNISATTQILFDSSISTDFVEGKIEAFLVSFEEKMVNLSDEAFQAQVTALIKLKECEDTQLGEEVDRNWFEVVTQQYVFDRLNKEIEVLKNVTKDELLSFFMEHRHESSRKLSIHVVGFGEKEKETHGNDQSSSAPETQDAETKTSSYGDVSELIFLPASPVLAKATRITDIRFRFTSVRGDKVDILYNNIKHAIFQPCDGEMIIVLHFHLKNAIMFGKKRHTDVQFYTEVGEITTDLGKHQHMHDRDDLYAEQMEREMRHKLKSAFKNFIEKVESLTKEELEFEVPFRDLGTYRASNLKSPGDHSVPSTNLQNAFRIIKEVQKRYKTREAEEKEKEGIVKQDSLVINLNRSNPKLKDLYIRPNIAQKRMQGSLEAHTNDYSASLGSEEESGKDWDELEEEARKVVQMFLCFRFQGAPYRSTCLLQPTSSALSNVTEWPPFVVTLDEVELVHFERVQFHLKNFDVVIVYKDYNKKVTMINAVPVNSLDPIKEWLNSCDIKYTEGVQSLNWTKIMKTIVDDPEGFFEQGGWSFLDPESEANDFGVGMLYVCVRDLRSFETEEQFEEFVKTDPESGKILAAIVFEHQFTHDDEPLPLQVSYHLRFTYSPRNAPAREKSELNPNNDLDWHTLSLFPLFQLPGPREQHEPRGGTPGYYREGFLQVQHAVDRAIMKAYNSTAAAALLKRTQVALARFPYPAFIYDVFILAIQNQLPLLLVLSFTYTSLNIVRAVVQEKERKLKEYMRMMGLSNWLHWSAWFLMFFLFLSISIFFVTVLICVKVSPNGAVLTYSDPTLVFFFLLVFAVSTINFSFMISAFFSRANVAAAAGGFIYFLSYLPYIFLWPRYDLLSHAQKVSACLISNVAMAMGAQLIGMFEGKGAGIQWHNLFDPVTVDDDFSLGQVLGLLLLDSVLYALVAWYVEAVFPGEYGVPRPWYFFILPSYWCSSPRVALLKEKEDEEEAEKVSKGEFIEEEPAGLVSGVKIKHLAKVFKVGNKTKEAVRDLTLNMFEGQITVLLGHNGAGKTTTLSMLTASSYTIDSAVTVNSDNGGLFPPSSGRAYINGYDICQDMALIRRSLGLCPQHDVLFDNLTVREHLLFYTQLKGYPREKIPGEVDRILRILNLEDKRHARSKTLSGGMKRKLSIGIALIGDSKVVMLDEPTSGMDPSARRATWDLLQGEKRGRTILLTTHFMDEADLLGDRIAIMASGELQCCGSPLFLKNKYGAGYHMVIVKDAFCNVSEITRLVHMYVPDATLESSAGAELSYILPKESTSRFELLFAELEMNRDELGIASYGASVTTMEEVFLRVGKLVDSSLDIQAIQLPALQYQHERRSHDWTMDDSSSISGMTDVTDFTDSGTMISEDGSNIKLNTGVSDFLYF</sequence>
<evidence type="ECO:0000256" key="24">
    <source>
        <dbReference type="SAM" id="MobiDB-lite"/>
    </source>
</evidence>
<dbReference type="GO" id="GO:0006281">
    <property type="term" value="P:DNA repair"/>
    <property type="evidence" value="ECO:0007669"/>
    <property type="project" value="UniProtKB-KW"/>
</dbReference>
<evidence type="ECO:0000256" key="25">
    <source>
        <dbReference type="SAM" id="Phobius"/>
    </source>
</evidence>
<gene>
    <name evidence="27" type="ORF">ROHU_035461</name>
</gene>
<keyword evidence="9" id="KW-0235">DNA replication</keyword>
<keyword evidence="19" id="KW-0175">Coiled coil</keyword>
<keyword evidence="7" id="KW-0645">Protease</keyword>
<keyword evidence="28" id="KW-1185">Reference proteome</keyword>
<dbReference type="InterPro" id="IPR011249">
    <property type="entry name" value="Metalloenz_LuxS/M16"/>
</dbReference>
<dbReference type="Pfam" id="PF21091">
    <property type="entry name" value="SPT16_C"/>
    <property type="match status" value="1"/>
</dbReference>
<feature type="transmembrane region" description="Helical" evidence="25">
    <location>
        <begin position="1522"/>
        <end position="1542"/>
    </location>
</feature>
<keyword evidence="29" id="KW-1267">Proteomics identification</keyword>
<dbReference type="GO" id="GO:0006508">
    <property type="term" value="P:proteolysis"/>
    <property type="evidence" value="ECO:0007669"/>
    <property type="project" value="UniProtKB-KW"/>
</dbReference>
<dbReference type="SUPFAM" id="SSF63411">
    <property type="entry name" value="LuxS/MPP-like metallohydrolase"/>
    <property type="match status" value="4"/>
</dbReference>
<dbReference type="InterPro" id="IPR011993">
    <property type="entry name" value="PH-like_dom_sf"/>
</dbReference>
<dbReference type="InterPro" id="IPR032632">
    <property type="entry name" value="Peptidase_M16_M"/>
</dbReference>
<evidence type="ECO:0000256" key="19">
    <source>
        <dbReference type="ARBA" id="ARBA00023054"/>
    </source>
</evidence>
<dbReference type="InterPro" id="IPR027417">
    <property type="entry name" value="P-loop_NTPase"/>
</dbReference>
<dbReference type="GO" id="GO:0140359">
    <property type="term" value="F:ABC-type transporter activity"/>
    <property type="evidence" value="ECO:0007669"/>
    <property type="project" value="InterPro"/>
</dbReference>
<dbReference type="InterPro" id="IPR003593">
    <property type="entry name" value="AAA+_ATPase"/>
</dbReference>
<keyword evidence="18" id="KW-0482">Metalloprotease</keyword>
<evidence type="ECO:0000256" key="5">
    <source>
        <dbReference type="ARBA" id="ARBA00010779"/>
    </source>
</evidence>
<dbReference type="InterPro" id="IPR054734">
    <property type="entry name" value="PqqF-like_C_4"/>
</dbReference>
<dbReference type="FunFam" id="2.30.29.30:FF:000017">
    <property type="entry name" value="FACT complex subunit SPT16"/>
    <property type="match status" value="1"/>
</dbReference>
<evidence type="ECO:0000313" key="28">
    <source>
        <dbReference type="Proteomes" id="UP000290572"/>
    </source>
</evidence>
<keyword evidence="11" id="KW-0547">Nucleotide-binding</keyword>
<keyword evidence="23" id="KW-0539">Nucleus</keyword>
<dbReference type="Pfam" id="PF22456">
    <property type="entry name" value="PqqF-like_C_4"/>
    <property type="match status" value="1"/>
</dbReference>
<dbReference type="Pfam" id="PF12698">
    <property type="entry name" value="ABC2_membrane_3"/>
    <property type="match status" value="1"/>
</dbReference>
<comment type="similarity">
    <text evidence="4">Belongs to the peptidase M16 family.</text>
</comment>